<keyword evidence="1" id="KW-0472">Membrane</keyword>
<feature type="transmembrane region" description="Helical" evidence="1">
    <location>
        <begin position="72"/>
        <end position="94"/>
    </location>
</feature>
<keyword evidence="1" id="KW-1133">Transmembrane helix</keyword>
<evidence type="ECO:0000313" key="3">
    <source>
        <dbReference type="EMBL" id="CAF1436466.1"/>
    </source>
</evidence>
<keyword evidence="1" id="KW-0812">Transmembrane</keyword>
<dbReference type="Proteomes" id="UP000663854">
    <property type="component" value="Unassembled WGS sequence"/>
</dbReference>
<dbReference type="AlphaFoldDB" id="A0A814URF3"/>
<gene>
    <name evidence="3" type="ORF">JXQ802_LOCUS36740</name>
    <name evidence="2" type="ORF">PYM288_LOCUS23621</name>
</gene>
<feature type="transmembrane region" description="Helical" evidence="1">
    <location>
        <begin position="44"/>
        <end position="66"/>
    </location>
</feature>
<organism evidence="2 4">
    <name type="scientific">Rotaria sordida</name>
    <dbReference type="NCBI Taxonomy" id="392033"/>
    <lineage>
        <taxon>Eukaryota</taxon>
        <taxon>Metazoa</taxon>
        <taxon>Spiralia</taxon>
        <taxon>Gnathifera</taxon>
        <taxon>Rotifera</taxon>
        <taxon>Eurotatoria</taxon>
        <taxon>Bdelloidea</taxon>
        <taxon>Philodinida</taxon>
        <taxon>Philodinidae</taxon>
        <taxon>Rotaria</taxon>
    </lineage>
</organism>
<dbReference type="EMBL" id="CAJNOH010001111">
    <property type="protein sequence ID" value="CAF1177501.1"/>
    <property type="molecule type" value="Genomic_DNA"/>
</dbReference>
<evidence type="ECO:0000313" key="5">
    <source>
        <dbReference type="Proteomes" id="UP000663870"/>
    </source>
</evidence>
<keyword evidence="5" id="KW-1185">Reference proteome</keyword>
<evidence type="ECO:0000313" key="2">
    <source>
        <dbReference type="EMBL" id="CAF1177501.1"/>
    </source>
</evidence>
<evidence type="ECO:0000256" key="1">
    <source>
        <dbReference type="SAM" id="Phobius"/>
    </source>
</evidence>
<name>A0A814URF3_9BILA</name>
<proteinExistence type="predicted"/>
<comment type="caution">
    <text evidence="2">The sequence shown here is derived from an EMBL/GenBank/DDBJ whole genome shotgun (WGS) entry which is preliminary data.</text>
</comment>
<sequence length="100" mass="10518">MAYQQIQEASTIGSQLRDQIERLEPNENAAVRVAARDNSRYLKYAVGIFFLGAATVVMCMALPYLATAVSGALASVTTTVGGETIVMASVAMAVGRSQSS</sequence>
<protein>
    <submittedName>
        <fullName evidence="2">Uncharacterized protein</fullName>
    </submittedName>
</protein>
<dbReference type="EMBL" id="CAJNOL010001909">
    <property type="protein sequence ID" value="CAF1436466.1"/>
    <property type="molecule type" value="Genomic_DNA"/>
</dbReference>
<dbReference type="Proteomes" id="UP000663870">
    <property type="component" value="Unassembled WGS sequence"/>
</dbReference>
<accession>A0A814URF3</accession>
<reference evidence="2" key="1">
    <citation type="submission" date="2021-02" db="EMBL/GenBank/DDBJ databases">
        <authorList>
            <person name="Nowell W R."/>
        </authorList>
    </citation>
    <scope>NUCLEOTIDE SEQUENCE</scope>
</reference>
<evidence type="ECO:0000313" key="4">
    <source>
        <dbReference type="Proteomes" id="UP000663854"/>
    </source>
</evidence>